<comment type="caution">
    <text evidence="2">The sequence shown here is derived from an EMBL/GenBank/DDBJ whole genome shotgun (WGS) entry which is preliminary data.</text>
</comment>
<dbReference type="EMBL" id="JASAXT010000010">
    <property type="protein sequence ID" value="MDP8148724.1"/>
    <property type="molecule type" value="Genomic_DNA"/>
</dbReference>
<dbReference type="PANTHER" id="PTHR43581:SF4">
    <property type="entry name" value="ATP_GTP PHOSPHATASE"/>
    <property type="match status" value="1"/>
</dbReference>
<dbReference type="PANTHER" id="PTHR43581">
    <property type="entry name" value="ATP/GTP PHOSPHATASE"/>
    <property type="match status" value="1"/>
</dbReference>
<dbReference type="InterPro" id="IPR027417">
    <property type="entry name" value="P-loop_NTPase"/>
</dbReference>
<evidence type="ECO:0000313" key="3">
    <source>
        <dbReference type="Proteomes" id="UP001226020"/>
    </source>
</evidence>
<evidence type="ECO:0000313" key="2">
    <source>
        <dbReference type="EMBL" id="MDP8148724.1"/>
    </source>
</evidence>
<dbReference type="Proteomes" id="UP001226020">
    <property type="component" value="Unassembled WGS sequence"/>
</dbReference>
<feature type="domain" description="ATPase AAA-type core" evidence="1">
    <location>
        <begin position="32"/>
        <end position="304"/>
    </location>
</feature>
<evidence type="ECO:0000259" key="1">
    <source>
        <dbReference type="Pfam" id="PF13304"/>
    </source>
</evidence>
<proteinExistence type="predicted"/>
<accession>A0AAW8CJG9</accession>
<protein>
    <submittedName>
        <fullName evidence="2">AAA family ATPase</fullName>
    </submittedName>
</protein>
<dbReference type="GO" id="GO:0016887">
    <property type="term" value="F:ATP hydrolysis activity"/>
    <property type="evidence" value="ECO:0007669"/>
    <property type="project" value="InterPro"/>
</dbReference>
<dbReference type="Pfam" id="PF13304">
    <property type="entry name" value="AAA_21"/>
    <property type="match status" value="1"/>
</dbReference>
<organism evidence="2 3">
    <name type="scientific">Phocoenobacter atlanticus subsp. atlanticus</name>
    <dbReference type="NCBI Taxonomy" id="3061285"/>
    <lineage>
        <taxon>Bacteria</taxon>
        <taxon>Pseudomonadati</taxon>
        <taxon>Pseudomonadota</taxon>
        <taxon>Gammaproteobacteria</taxon>
        <taxon>Pasteurellales</taxon>
        <taxon>Pasteurellaceae</taxon>
        <taxon>Phocoenobacter</taxon>
        <taxon>Phocoenobacter atlanticus</taxon>
    </lineage>
</organism>
<gene>
    <name evidence="2" type="ORF">QJU57_06505</name>
</gene>
<name>A0AAW8CJG9_9PAST</name>
<dbReference type="InterPro" id="IPR051396">
    <property type="entry name" value="Bact_Antivir_Def_Nuclease"/>
</dbReference>
<dbReference type="RefSeq" id="WP_306351725.1">
    <property type="nucleotide sequence ID" value="NZ_JASAWV010000008.1"/>
</dbReference>
<keyword evidence="3" id="KW-1185">Reference proteome</keyword>
<reference evidence="2 3" key="1">
    <citation type="journal article" date="2023" name="Front. Microbiol.">
        <title>Phylogeography and host specificity of Pasteurellaceae pathogenic to sea-farmed fish in the north-east Atlantic.</title>
        <authorList>
            <person name="Gulla S."/>
            <person name="Colquhoun D.J."/>
            <person name="Olsen A.B."/>
            <person name="Spilsberg B."/>
            <person name="Lagesen K."/>
            <person name="Aakesson C.P."/>
            <person name="Strom S."/>
            <person name="Manji F."/>
            <person name="Birkbeck T.H."/>
            <person name="Nilsen H.K."/>
        </authorList>
    </citation>
    <scope>NUCLEOTIDE SEQUENCE [LARGE SCALE GENOMIC DNA]</scope>
    <source>
        <strain evidence="2 3">NVIB3131</strain>
    </source>
</reference>
<dbReference type="InterPro" id="IPR003959">
    <property type="entry name" value="ATPase_AAA_core"/>
</dbReference>
<dbReference type="AlphaFoldDB" id="A0AAW8CJG9"/>
<dbReference type="Gene3D" id="3.40.50.300">
    <property type="entry name" value="P-loop containing nucleotide triphosphate hydrolases"/>
    <property type="match status" value="1"/>
</dbReference>
<sequence length="381" mass="43801">MDNLIAGNLRFEKMQGVGTMDINFAKDKNTYVLIGENGIGKTKFLESLFTTLLLSNQQVLIKQPYILNQRLPFSGVKINGKEFKKNNDEGFCPTKEDFMNFIINPFPIVYLSASNRSNIDRVDSSVKNMGSNQTRREEYLEYLIGCFDHYENELKNLNMKVNLEEWIIQRAQSSNKYQTKEDNREIEIHTLLTLLNKMDNRIDGSFLEISGDNRVFIKVENQKRELSELSSGFTAILKLLQGIIAGYSYFTNETQIQNVRGFVLIDEIESHLHNEWQVKIVPLLKTLFPNTTFVITTHSSLVISQLEQGEAYRLERADDGVVYGKEIKNPNKITFVDLMQNAFSVDLNQLKIDRANQSNQEQGKAALLNLIKNELDKMESK</sequence>
<dbReference type="SUPFAM" id="SSF52540">
    <property type="entry name" value="P-loop containing nucleoside triphosphate hydrolases"/>
    <property type="match status" value="1"/>
</dbReference>
<dbReference type="GO" id="GO:0005524">
    <property type="term" value="F:ATP binding"/>
    <property type="evidence" value="ECO:0007669"/>
    <property type="project" value="InterPro"/>
</dbReference>